<dbReference type="Pfam" id="PF13193">
    <property type="entry name" value="AMP-binding_C"/>
    <property type="match status" value="1"/>
</dbReference>
<dbReference type="Gene3D" id="3.30.300.30">
    <property type="match status" value="1"/>
</dbReference>
<comment type="caution">
    <text evidence="2">The sequence shown here is derived from an EMBL/GenBank/DDBJ whole genome shotgun (WGS) entry which is preliminary data.</text>
</comment>
<reference evidence="2 3" key="1">
    <citation type="submission" date="2016-05" db="EMBL/GenBank/DDBJ databases">
        <title>Single-cell genome of chain-forming Candidatus Thiomargarita nelsonii and comparison to other large sulfur-oxidizing bacteria.</title>
        <authorList>
            <person name="Winkel M."/>
            <person name="Salman V."/>
            <person name="Woyke T."/>
            <person name="Schulz-Vogt H."/>
            <person name="Richter M."/>
            <person name="Flood B."/>
            <person name="Bailey J."/>
            <person name="Amann R."/>
            <person name="Mussmann M."/>
        </authorList>
    </citation>
    <scope>NUCLEOTIDE SEQUENCE [LARGE SCALE GENOMIC DNA]</scope>
    <source>
        <strain evidence="2 3">THI036</strain>
    </source>
</reference>
<name>A0A176S7H0_9GAMM</name>
<accession>A0A176S7H0</accession>
<gene>
    <name evidence="2" type="ORF">THIOM_000174</name>
</gene>
<dbReference type="Proteomes" id="UP000076962">
    <property type="component" value="Unassembled WGS sequence"/>
</dbReference>
<dbReference type="AlphaFoldDB" id="A0A176S7H0"/>
<evidence type="ECO:0000259" key="1">
    <source>
        <dbReference type="Pfam" id="PF13193"/>
    </source>
</evidence>
<protein>
    <recommendedName>
        <fullName evidence="1">AMP-binding enzyme C-terminal domain-containing protein</fullName>
    </recommendedName>
</protein>
<sequence length="85" mass="9492">SVAGLHEDVHDCQALNFNGSLWLNVVPIVSVLSANELLSFLSSRLPGYAVPQRVRFVEAIERTRSGKIRRHSAMNQLNERGGEYN</sequence>
<evidence type="ECO:0000313" key="3">
    <source>
        <dbReference type="Proteomes" id="UP000076962"/>
    </source>
</evidence>
<organism evidence="2 3">
    <name type="scientific">Candidatus Thiomargarita nelsonii</name>
    <dbReference type="NCBI Taxonomy" id="1003181"/>
    <lineage>
        <taxon>Bacteria</taxon>
        <taxon>Pseudomonadati</taxon>
        <taxon>Pseudomonadota</taxon>
        <taxon>Gammaproteobacteria</taxon>
        <taxon>Thiotrichales</taxon>
        <taxon>Thiotrichaceae</taxon>
        <taxon>Thiomargarita</taxon>
    </lineage>
</organism>
<feature type="non-terminal residue" evidence="2">
    <location>
        <position position="1"/>
    </location>
</feature>
<dbReference type="InterPro" id="IPR025110">
    <property type="entry name" value="AMP-bd_C"/>
</dbReference>
<dbReference type="SUPFAM" id="SSF56801">
    <property type="entry name" value="Acetyl-CoA synthetase-like"/>
    <property type="match status" value="1"/>
</dbReference>
<evidence type="ECO:0000313" key="2">
    <source>
        <dbReference type="EMBL" id="OAD23975.1"/>
    </source>
</evidence>
<keyword evidence="3" id="KW-1185">Reference proteome</keyword>
<proteinExistence type="predicted"/>
<dbReference type="EMBL" id="LUTY01000068">
    <property type="protein sequence ID" value="OAD23975.1"/>
    <property type="molecule type" value="Genomic_DNA"/>
</dbReference>
<dbReference type="InterPro" id="IPR045851">
    <property type="entry name" value="AMP-bd_C_sf"/>
</dbReference>
<feature type="domain" description="AMP-binding enzyme C-terminal" evidence="1">
    <location>
        <begin position="3"/>
        <end position="67"/>
    </location>
</feature>